<proteinExistence type="predicted"/>
<reference evidence="1 2" key="1">
    <citation type="journal article" date="2019" name="Sci. Rep.">
        <title>Orb-weaving spider Araneus ventricosus genome elucidates the spidroin gene catalogue.</title>
        <authorList>
            <person name="Kono N."/>
            <person name="Nakamura H."/>
            <person name="Ohtoshi R."/>
            <person name="Moran D.A.P."/>
            <person name="Shinohara A."/>
            <person name="Yoshida Y."/>
            <person name="Fujiwara M."/>
            <person name="Mori M."/>
            <person name="Tomita M."/>
            <person name="Arakawa K."/>
        </authorList>
    </citation>
    <scope>NUCLEOTIDE SEQUENCE [LARGE SCALE GENOMIC DNA]</scope>
</reference>
<name>A0A4Y2GLF4_ARAVE</name>
<accession>A0A4Y2GLF4</accession>
<sequence length="153" mass="16888">MRSALPAPLPPDWPNQLPRRSATPLAARVPHAFRDIRLQPGQTSLPIFTAPLEYIGVVDRYFRGAHIPSCDFDGAQKCFSPGSTNLPGLPLLMRRCKCGLPASFLSVPSLLHFFSTCESLSLKLNIHELSAPRKFGVPMPNPVDSAKTRRELE</sequence>
<protein>
    <submittedName>
        <fullName evidence="1">Uncharacterized protein</fullName>
    </submittedName>
</protein>
<keyword evidence="2" id="KW-1185">Reference proteome</keyword>
<evidence type="ECO:0000313" key="1">
    <source>
        <dbReference type="EMBL" id="GBM53535.1"/>
    </source>
</evidence>
<dbReference type="Proteomes" id="UP000499080">
    <property type="component" value="Unassembled WGS sequence"/>
</dbReference>
<gene>
    <name evidence="1" type="ORF">AVEN_129528_1</name>
</gene>
<dbReference type="AlphaFoldDB" id="A0A4Y2GLF4"/>
<organism evidence="1 2">
    <name type="scientific">Araneus ventricosus</name>
    <name type="common">Orbweaver spider</name>
    <name type="synonym">Epeira ventricosa</name>
    <dbReference type="NCBI Taxonomy" id="182803"/>
    <lineage>
        <taxon>Eukaryota</taxon>
        <taxon>Metazoa</taxon>
        <taxon>Ecdysozoa</taxon>
        <taxon>Arthropoda</taxon>
        <taxon>Chelicerata</taxon>
        <taxon>Arachnida</taxon>
        <taxon>Araneae</taxon>
        <taxon>Araneomorphae</taxon>
        <taxon>Entelegynae</taxon>
        <taxon>Araneoidea</taxon>
        <taxon>Araneidae</taxon>
        <taxon>Araneus</taxon>
    </lineage>
</organism>
<dbReference type="EMBL" id="BGPR01001423">
    <property type="protein sequence ID" value="GBM53535.1"/>
    <property type="molecule type" value="Genomic_DNA"/>
</dbReference>
<evidence type="ECO:0000313" key="2">
    <source>
        <dbReference type="Proteomes" id="UP000499080"/>
    </source>
</evidence>
<comment type="caution">
    <text evidence="1">The sequence shown here is derived from an EMBL/GenBank/DDBJ whole genome shotgun (WGS) entry which is preliminary data.</text>
</comment>